<organism evidence="1 2">
    <name type="scientific">Brenneria goodwinii</name>
    <dbReference type="NCBI Taxonomy" id="1109412"/>
    <lineage>
        <taxon>Bacteria</taxon>
        <taxon>Pseudomonadati</taxon>
        <taxon>Pseudomonadota</taxon>
        <taxon>Gammaproteobacteria</taxon>
        <taxon>Enterobacterales</taxon>
        <taxon>Pectobacteriaceae</taxon>
        <taxon>Brenneria</taxon>
    </lineage>
</organism>
<comment type="caution">
    <text evidence="1">The sequence shown here is derived from an EMBL/GenBank/DDBJ whole genome shotgun (WGS) entry which is preliminary data.</text>
</comment>
<proteinExistence type="predicted"/>
<dbReference type="AlphaFoldDB" id="A0AAE8EPH1"/>
<gene>
    <name evidence="1" type="ORF">BIY26_09560</name>
</gene>
<reference evidence="1 2" key="1">
    <citation type="submission" date="2016-09" db="EMBL/GenBank/DDBJ databases">
        <authorList>
            <person name="Doonan J."/>
            <person name="Pachebat J.A."/>
            <person name="Golyshin P.N."/>
            <person name="Denman S."/>
            <person name="Mcdonald J.E."/>
        </authorList>
    </citation>
    <scope>NUCLEOTIDE SEQUENCE [LARGE SCALE GENOMIC DNA]</scope>
    <source>
        <strain evidence="1 2">FRB141</strain>
    </source>
</reference>
<evidence type="ECO:0000313" key="2">
    <source>
        <dbReference type="Proteomes" id="UP000285972"/>
    </source>
</evidence>
<evidence type="ECO:0000313" key="1">
    <source>
        <dbReference type="EMBL" id="RLM25255.1"/>
    </source>
</evidence>
<sequence>MPSGLQIFNKNVANPSIPILDITSRCLNVLGEISTGLWAGRNTWDHPPTYYESSNYTSENIFTWRTITVPEFSLGDPYYNVSLKLYDAIFNPNNQPVQNWLIPGVFSSVASLQAWARGENLNIYHSICTPDVEITGTTLRYRYMPEWRDNIPGDYNGIMIGGFRITYGVI</sequence>
<dbReference type="KEGG" id="bgj:AWC36_00045"/>
<dbReference type="EMBL" id="MJLX01000020">
    <property type="protein sequence ID" value="RLM25255.1"/>
    <property type="molecule type" value="Genomic_DNA"/>
</dbReference>
<dbReference type="Proteomes" id="UP000285972">
    <property type="component" value="Unassembled WGS sequence"/>
</dbReference>
<accession>A0AAE8EPH1</accession>
<name>A0AAE8EPH1_9GAMM</name>
<protein>
    <submittedName>
        <fullName evidence="1">Uncharacterized protein</fullName>
    </submittedName>
</protein>